<keyword evidence="3 6" id="KW-0227">DNA damage</keyword>
<dbReference type="Pfam" id="PF03852">
    <property type="entry name" value="Vsr"/>
    <property type="match status" value="1"/>
</dbReference>
<dbReference type="EC" id="3.1.-.-" evidence="6"/>
<evidence type="ECO:0000313" key="8">
    <source>
        <dbReference type="Proteomes" id="UP000000609"/>
    </source>
</evidence>
<dbReference type="SUPFAM" id="SSF52980">
    <property type="entry name" value="Restriction endonuclease-like"/>
    <property type="match status" value="1"/>
</dbReference>
<dbReference type="AlphaFoldDB" id="Q5ZW52"/>
<sequence>MEGNFLDMISKKQRSHIMSSIKGKNTKPEIIVRSFLHRQGLRFRLHSKNLPGQPDLVFRKYNAVVFVNGCFWHGHNEPLCKNSHIPKTNFEYWWNKIERNKSRDKQNIEILKQLGWRVFMIWECELKNHCFLLKLLASIKSE</sequence>
<keyword evidence="1 6" id="KW-0540">Nuclease</keyword>
<gene>
    <name evidence="7" type="primary">vsr</name>
    <name evidence="7" type="ordered locus">lpg1235</name>
</gene>
<keyword evidence="2 6" id="KW-0255">Endonuclease</keyword>
<accession>Q5ZW52</accession>
<keyword evidence="4 6" id="KW-0378">Hydrolase</keyword>
<evidence type="ECO:0000313" key="7">
    <source>
        <dbReference type="EMBL" id="AAU27319.1"/>
    </source>
</evidence>
<keyword evidence="8" id="KW-1185">Reference proteome</keyword>
<protein>
    <recommendedName>
        <fullName evidence="6">Very short patch repair endonuclease</fullName>
        <ecNumber evidence="6">3.1.-.-</ecNumber>
    </recommendedName>
</protein>
<dbReference type="NCBIfam" id="TIGR00632">
    <property type="entry name" value="vsr"/>
    <property type="match status" value="1"/>
</dbReference>
<evidence type="ECO:0000256" key="6">
    <source>
        <dbReference type="PIRNR" id="PIRNR018267"/>
    </source>
</evidence>
<dbReference type="Gene3D" id="3.40.960.10">
    <property type="entry name" value="VSR Endonuclease"/>
    <property type="match status" value="1"/>
</dbReference>
<dbReference type="KEGG" id="lpn:lpg1235"/>
<dbReference type="RefSeq" id="WP_010946967.1">
    <property type="nucleotide sequence ID" value="NC_002942.5"/>
</dbReference>
<dbReference type="HOGENOM" id="CLU_111913_1_1_6"/>
<dbReference type="PATRIC" id="fig|272624.6.peg.1299"/>
<dbReference type="Proteomes" id="UP000000609">
    <property type="component" value="Chromosome"/>
</dbReference>
<dbReference type="PIRSF" id="PIRSF018267">
    <property type="entry name" value="VSR_endonuc"/>
    <property type="match status" value="1"/>
</dbReference>
<dbReference type="InterPro" id="IPR004603">
    <property type="entry name" value="DNA_mismatch_endonuc_vsr"/>
</dbReference>
<dbReference type="PaxDb" id="272624-lpg1235"/>
<dbReference type="STRING" id="272624.lpg1235"/>
<dbReference type="InterPro" id="IPR011335">
    <property type="entry name" value="Restrct_endonuc-II-like"/>
</dbReference>
<dbReference type="GeneID" id="57035227"/>
<evidence type="ECO:0000256" key="3">
    <source>
        <dbReference type="ARBA" id="ARBA00022763"/>
    </source>
</evidence>
<dbReference type="eggNOG" id="COG3727">
    <property type="taxonomic scope" value="Bacteria"/>
</dbReference>
<keyword evidence="5 6" id="KW-0234">DNA repair</keyword>
<dbReference type="GO" id="GO:0006298">
    <property type="term" value="P:mismatch repair"/>
    <property type="evidence" value="ECO:0007669"/>
    <property type="project" value="UniProtKB-UniRule"/>
</dbReference>
<dbReference type="GO" id="GO:0004519">
    <property type="term" value="F:endonuclease activity"/>
    <property type="evidence" value="ECO:0007669"/>
    <property type="project" value="UniProtKB-KW"/>
</dbReference>
<dbReference type="OrthoDB" id="9801520at2"/>
<dbReference type="EMBL" id="AE017354">
    <property type="protein sequence ID" value="AAU27319.1"/>
    <property type="molecule type" value="Genomic_DNA"/>
</dbReference>
<comment type="similarity">
    <text evidence="6">Belongs to the vsr family.</text>
</comment>
<reference evidence="7 8" key="1">
    <citation type="journal article" date="2004" name="Science">
        <title>The genomic sequence of the accidental pathogen Legionella pneumophila.</title>
        <authorList>
            <person name="Chien M."/>
            <person name="Morozova I."/>
            <person name="Shi S."/>
            <person name="Sheng H."/>
            <person name="Chen J."/>
            <person name="Gomez S.M."/>
            <person name="Asamani G."/>
            <person name="Hill K."/>
            <person name="Nuara J."/>
            <person name="Feder M."/>
            <person name="Rineer J."/>
            <person name="Greenberg J.J."/>
            <person name="Steshenko V."/>
            <person name="Park S.H."/>
            <person name="Zhao B."/>
            <person name="Teplitskaya E."/>
            <person name="Edwards J.R."/>
            <person name="Pampou S."/>
            <person name="Georghiou A."/>
            <person name="Chou I.C."/>
            <person name="Iannuccilli W."/>
            <person name="Ulz M.E."/>
            <person name="Kim D.H."/>
            <person name="Geringer-Sameth A."/>
            <person name="Goldsberry C."/>
            <person name="Morozov P."/>
            <person name="Fischer S.G."/>
            <person name="Segal G."/>
            <person name="Qu X."/>
            <person name="Rzhetsky A."/>
            <person name="Zhang P."/>
            <person name="Cayanis E."/>
            <person name="De Jong P.J."/>
            <person name="Ju J."/>
            <person name="Kalachikov S."/>
            <person name="Shuman H.A."/>
            <person name="Russo J.J."/>
        </authorList>
    </citation>
    <scope>NUCLEOTIDE SEQUENCE [LARGE SCALE GENOMIC DNA]</scope>
    <source>
        <strain evidence="8">Philadelphia 1 / ATCC 33152 / DSM 7513</strain>
    </source>
</reference>
<evidence type="ECO:0000256" key="5">
    <source>
        <dbReference type="ARBA" id="ARBA00023204"/>
    </source>
</evidence>
<comment type="function">
    <text evidence="6">May nick specific sequences that contain T:G mispairs resulting from m5C-deamination.</text>
</comment>
<dbReference type="CDD" id="cd00221">
    <property type="entry name" value="Vsr"/>
    <property type="match status" value="1"/>
</dbReference>
<proteinExistence type="inferred from homology"/>
<dbReference type="REBASE" id="10350">
    <property type="entry name" value="V.LpnPORF1236P"/>
</dbReference>
<organism evidence="7 8">
    <name type="scientific">Legionella pneumophila subsp. pneumophila (strain Philadelphia 1 / ATCC 33152 / DSM 7513)</name>
    <dbReference type="NCBI Taxonomy" id="272624"/>
    <lineage>
        <taxon>Bacteria</taxon>
        <taxon>Pseudomonadati</taxon>
        <taxon>Pseudomonadota</taxon>
        <taxon>Gammaproteobacteria</taxon>
        <taxon>Legionellales</taxon>
        <taxon>Legionellaceae</taxon>
        <taxon>Legionella</taxon>
    </lineage>
</organism>
<dbReference type="GO" id="GO:0016787">
    <property type="term" value="F:hydrolase activity"/>
    <property type="evidence" value="ECO:0007669"/>
    <property type="project" value="UniProtKB-KW"/>
</dbReference>
<evidence type="ECO:0000256" key="4">
    <source>
        <dbReference type="ARBA" id="ARBA00022801"/>
    </source>
</evidence>
<evidence type="ECO:0000256" key="2">
    <source>
        <dbReference type="ARBA" id="ARBA00022759"/>
    </source>
</evidence>
<evidence type="ECO:0000256" key="1">
    <source>
        <dbReference type="ARBA" id="ARBA00022722"/>
    </source>
</evidence>
<name>Q5ZW52_LEGPH</name>